<dbReference type="OrthoDB" id="1022638at2759"/>
<evidence type="ECO:0000313" key="1">
    <source>
        <dbReference type="EMBL" id="KAF1973566.1"/>
    </source>
</evidence>
<protein>
    <recommendedName>
        <fullName evidence="3">BTB domain-containing protein</fullName>
    </recommendedName>
</protein>
<evidence type="ECO:0008006" key="3">
    <source>
        <dbReference type="Google" id="ProtNLM"/>
    </source>
</evidence>
<proteinExistence type="predicted"/>
<name>A0A6A5VEW2_9PLEO</name>
<dbReference type="AlphaFoldDB" id="A0A6A5VEW2"/>
<sequence>MPEHANSADLSSAVISIAKLPHLRRLLNRLFEPASCIAKRQRRRRYSVKEAASMAPTKDHRILKSKSKEFGGPTIKVIVNYEDEQDGQTEKTDSFTQLEQHAKAEPRQFYVPRDLLRASSKFFQAATKCEWDASRDDKHTISIVSDGDAFNSYVHWLYLGTIPRVAEDDVPLGFDTPFLATLYVLGEQLKDAVFKNAVLETIVHMALTNLVIPSGEAVRVIYRGTSEGSPARRLIADFCSYMATDWWCEDIDEYLEEALRDALKATVLLRHADFSDALFRDLDKYYEKV</sequence>
<organism evidence="1 2">
    <name type="scientific">Bimuria novae-zelandiae CBS 107.79</name>
    <dbReference type="NCBI Taxonomy" id="1447943"/>
    <lineage>
        <taxon>Eukaryota</taxon>
        <taxon>Fungi</taxon>
        <taxon>Dikarya</taxon>
        <taxon>Ascomycota</taxon>
        <taxon>Pezizomycotina</taxon>
        <taxon>Dothideomycetes</taxon>
        <taxon>Pleosporomycetidae</taxon>
        <taxon>Pleosporales</taxon>
        <taxon>Massarineae</taxon>
        <taxon>Didymosphaeriaceae</taxon>
        <taxon>Bimuria</taxon>
    </lineage>
</organism>
<dbReference type="Proteomes" id="UP000800036">
    <property type="component" value="Unassembled WGS sequence"/>
</dbReference>
<dbReference type="EMBL" id="ML976680">
    <property type="protein sequence ID" value="KAF1973566.1"/>
    <property type="molecule type" value="Genomic_DNA"/>
</dbReference>
<gene>
    <name evidence="1" type="ORF">BU23DRAFT_132900</name>
</gene>
<evidence type="ECO:0000313" key="2">
    <source>
        <dbReference type="Proteomes" id="UP000800036"/>
    </source>
</evidence>
<keyword evidence="2" id="KW-1185">Reference proteome</keyword>
<dbReference type="InterPro" id="IPR011333">
    <property type="entry name" value="SKP1/BTB/POZ_sf"/>
</dbReference>
<accession>A0A6A5VEW2</accession>
<reference evidence="1" key="1">
    <citation type="journal article" date="2020" name="Stud. Mycol.">
        <title>101 Dothideomycetes genomes: a test case for predicting lifestyles and emergence of pathogens.</title>
        <authorList>
            <person name="Haridas S."/>
            <person name="Albert R."/>
            <person name="Binder M."/>
            <person name="Bloem J."/>
            <person name="Labutti K."/>
            <person name="Salamov A."/>
            <person name="Andreopoulos B."/>
            <person name="Baker S."/>
            <person name="Barry K."/>
            <person name="Bills G."/>
            <person name="Bluhm B."/>
            <person name="Cannon C."/>
            <person name="Castanera R."/>
            <person name="Culley D."/>
            <person name="Daum C."/>
            <person name="Ezra D."/>
            <person name="Gonzalez J."/>
            <person name="Henrissat B."/>
            <person name="Kuo A."/>
            <person name="Liang C."/>
            <person name="Lipzen A."/>
            <person name="Lutzoni F."/>
            <person name="Magnuson J."/>
            <person name="Mondo S."/>
            <person name="Nolan M."/>
            <person name="Ohm R."/>
            <person name="Pangilinan J."/>
            <person name="Park H.-J."/>
            <person name="Ramirez L."/>
            <person name="Alfaro M."/>
            <person name="Sun H."/>
            <person name="Tritt A."/>
            <person name="Yoshinaga Y."/>
            <person name="Zwiers L.-H."/>
            <person name="Turgeon B."/>
            <person name="Goodwin S."/>
            <person name="Spatafora J."/>
            <person name="Crous P."/>
            <person name="Grigoriev I."/>
        </authorList>
    </citation>
    <scope>NUCLEOTIDE SEQUENCE</scope>
    <source>
        <strain evidence="1">CBS 107.79</strain>
    </source>
</reference>
<dbReference type="Gene3D" id="3.30.710.10">
    <property type="entry name" value="Potassium Channel Kv1.1, Chain A"/>
    <property type="match status" value="1"/>
</dbReference>